<keyword evidence="2" id="KW-0812">Transmembrane</keyword>
<evidence type="ECO:0000313" key="4">
    <source>
        <dbReference type="EMBL" id="WGH78409.1"/>
    </source>
</evidence>
<keyword evidence="3" id="KW-0732">Signal</keyword>
<dbReference type="Proteomes" id="UP001243420">
    <property type="component" value="Chromosome"/>
</dbReference>
<proteinExistence type="predicted"/>
<gene>
    <name evidence="4" type="ORF">P8627_15510</name>
</gene>
<dbReference type="EMBL" id="CP122537">
    <property type="protein sequence ID" value="WGH78409.1"/>
    <property type="molecule type" value="Genomic_DNA"/>
</dbReference>
<dbReference type="RefSeq" id="WP_279965160.1">
    <property type="nucleotide sequence ID" value="NZ_CP122537.1"/>
</dbReference>
<feature type="transmembrane region" description="Helical" evidence="2">
    <location>
        <begin position="143"/>
        <end position="161"/>
    </location>
</feature>
<keyword evidence="5" id="KW-1185">Reference proteome</keyword>
<name>A0ABY8LAU8_9RHOB</name>
<accession>A0ABY8LAU8</accession>
<keyword evidence="2" id="KW-1133">Transmembrane helix</keyword>
<feature type="chain" id="PRO_5045662449" evidence="3">
    <location>
        <begin position="24"/>
        <end position="218"/>
    </location>
</feature>
<feature type="transmembrane region" description="Helical" evidence="2">
    <location>
        <begin position="191"/>
        <end position="212"/>
    </location>
</feature>
<evidence type="ECO:0000313" key="5">
    <source>
        <dbReference type="Proteomes" id="UP001243420"/>
    </source>
</evidence>
<protein>
    <submittedName>
        <fullName evidence="4">Uncharacterized protein</fullName>
    </submittedName>
</protein>
<organism evidence="4 5">
    <name type="scientific">Jannaschia ovalis</name>
    <dbReference type="NCBI Taxonomy" id="3038773"/>
    <lineage>
        <taxon>Bacteria</taxon>
        <taxon>Pseudomonadati</taxon>
        <taxon>Pseudomonadota</taxon>
        <taxon>Alphaproteobacteria</taxon>
        <taxon>Rhodobacterales</taxon>
        <taxon>Roseobacteraceae</taxon>
        <taxon>Jannaschia</taxon>
    </lineage>
</organism>
<feature type="compositionally biased region" description="Low complexity" evidence="1">
    <location>
        <begin position="32"/>
        <end position="46"/>
    </location>
</feature>
<feature type="region of interest" description="Disordered" evidence="1">
    <location>
        <begin position="24"/>
        <end position="88"/>
    </location>
</feature>
<evidence type="ECO:0000256" key="2">
    <source>
        <dbReference type="SAM" id="Phobius"/>
    </source>
</evidence>
<evidence type="ECO:0000256" key="1">
    <source>
        <dbReference type="SAM" id="MobiDB-lite"/>
    </source>
</evidence>
<sequence>MPPSLRRLAALALTLGLAAPALAQEYVPPGPNDGAAAAQPATGDAPEIATADPVSDPPEPDAASGGPDATTPGNGPGDAPVFVTETRTGDPFGLLPDMGAEFAPSAETRAAIDRYILEQYRGAILEQRHRNAVFTWHRASSQIIFVMVLVVVAAGLGFSWLQFKRGAEDGAAPETTSFEASQSGLKLSSPVLGVIILAMSLVFFYLYLVHVYPVRVLN</sequence>
<reference evidence="4 5" key="1">
    <citation type="submission" date="2023-04" db="EMBL/GenBank/DDBJ databases">
        <title>Jannaschia ovalis sp. nov., a marine bacterium isolated from sea tidal flat.</title>
        <authorList>
            <person name="Kwon D.Y."/>
            <person name="Kim J.-J."/>
        </authorList>
    </citation>
    <scope>NUCLEOTIDE SEQUENCE [LARGE SCALE GENOMIC DNA]</scope>
    <source>
        <strain evidence="4 5">GRR-S6-38</strain>
    </source>
</reference>
<feature type="signal peptide" evidence="3">
    <location>
        <begin position="1"/>
        <end position="23"/>
    </location>
</feature>
<keyword evidence="2" id="KW-0472">Membrane</keyword>
<evidence type="ECO:0000256" key="3">
    <source>
        <dbReference type="SAM" id="SignalP"/>
    </source>
</evidence>